<reference evidence="4 5" key="1">
    <citation type="journal article" date="2019" name="Nat. Microbiol.">
        <title>Mediterranean grassland soil C-N compound turnover is dependent on rainfall and depth, and is mediated by genomically divergent microorganisms.</title>
        <authorList>
            <person name="Diamond S."/>
            <person name="Andeer P.F."/>
            <person name="Li Z."/>
            <person name="Crits-Christoph A."/>
            <person name="Burstein D."/>
            <person name="Anantharaman K."/>
            <person name="Lane K.R."/>
            <person name="Thomas B.C."/>
            <person name="Pan C."/>
            <person name="Northen T.R."/>
            <person name="Banfield J.F."/>
        </authorList>
    </citation>
    <scope>NUCLEOTIDE SEQUENCE [LARGE SCALE GENOMIC DNA]</scope>
    <source>
        <strain evidence="4">WS_10</strain>
    </source>
</reference>
<dbReference type="Proteomes" id="UP000319836">
    <property type="component" value="Unassembled WGS sequence"/>
</dbReference>
<evidence type="ECO:0000313" key="4">
    <source>
        <dbReference type="EMBL" id="TMQ72957.1"/>
    </source>
</evidence>
<evidence type="ECO:0000256" key="1">
    <source>
        <dbReference type="ARBA" id="ARBA00022801"/>
    </source>
</evidence>
<dbReference type="InterPro" id="IPR017850">
    <property type="entry name" value="Alkaline_phosphatase_core_sf"/>
</dbReference>
<keyword evidence="1" id="KW-0378">Hydrolase</keyword>
<dbReference type="GO" id="GO:0016788">
    <property type="term" value="F:hydrolase activity, acting on ester bonds"/>
    <property type="evidence" value="ECO:0007669"/>
    <property type="project" value="InterPro"/>
</dbReference>
<organism evidence="4 5">
    <name type="scientific">Eiseniibacteriota bacterium</name>
    <dbReference type="NCBI Taxonomy" id="2212470"/>
    <lineage>
        <taxon>Bacteria</taxon>
        <taxon>Candidatus Eiseniibacteriota</taxon>
    </lineage>
</organism>
<evidence type="ECO:0000259" key="3">
    <source>
        <dbReference type="Pfam" id="PF08450"/>
    </source>
</evidence>
<dbReference type="EMBL" id="VBPA01000029">
    <property type="protein sequence ID" value="TMQ72957.1"/>
    <property type="molecule type" value="Genomic_DNA"/>
</dbReference>
<name>A0A538UAT3_UNCEI</name>
<proteinExistence type="predicted"/>
<feature type="region of interest" description="Disordered" evidence="2">
    <location>
        <begin position="352"/>
        <end position="375"/>
    </location>
</feature>
<dbReference type="SUPFAM" id="SSF53649">
    <property type="entry name" value="Alkaline phosphatase-like"/>
    <property type="match status" value="1"/>
</dbReference>
<dbReference type="InterPro" id="IPR011048">
    <property type="entry name" value="Haem_d1_sf"/>
</dbReference>
<protein>
    <submittedName>
        <fullName evidence="4">Bifunctional YncE family protein/alkaline phosphatase family protein</fullName>
    </submittedName>
</protein>
<dbReference type="InterPro" id="IPR051200">
    <property type="entry name" value="Host-pathogen_enzymatic-act"/>
</dbReference>
<accession>A0A538UAT3</accession>
<dbReference type="PANTHER" id="PTHR47197">
    <property type="entry name" value="PROTEIN NIRF"/>
    <property type="match status" value="1"/>
</dbReference>
<dbReference type="Gene3D" id="3.40.720.10">
    <property type="entry name" value="Alkaline Phosphatase, subunit A"/>
    <property type="match status" value="1"/>
</dbReference>
<comment type="caution">
    <text evidence="4">The sequence shown here is derived from an EMBL/GenBank/DDBJ whole genome shotgun (WGS) entry which is preliminary data.</text>
</comment>
<gene>
    <name evidence="4" type="ORF">E6K80_01355</name>
</gene>
<evidence type="ECO:0000256" key="2">
    <source>
        <dbReference type="SAM" id="MobiDB-lite"/>
    </source>
</evidence>
<evidence type="ECO:0000313" key="5">
    <source>
        <dbReference type="Proteomes" id="UP000319836"/>
    </source>
</evidence>
<dbReference type="PANTHER" id="PTHR47197:SF3">
    <property type="entry name" value="DIHYDRO-HEME D1 DEHYDROGENASE"/>
    <property type="match status" value="1"/>
</dbReference>
<sequence length="806" mass="87497">MNALRHDLALVGLAVLAAFLPLTSCQTKPEPYRLPTGATLDPVAPSSPLGSMPVAMLFSPDSTRIVAVLSGYRDQGLQVIDRATRRVVQTLVQPAAFLGATFSPDGRRLFVSGGDRDSVYEYAWSADSALLVGSIALGPKPGHDGGRLYPAGLACSRDGSLLYVAENLADSLAVIDLASRRVVQRVATGRYPYGVVVDRGDRVFVSAWGGSWIATFAPRAGALVPGARIAVGRHPSSLLLDETRERLYVACASSDHVVVVDPRRDAAVDRIEDPAPGAPPEGSTPTGLCLSPDGRRLYVAESDNNAVAVFALPEGTPAALSPQTPTLVGRFPVEWYPTAVLARGDSLWVLNAKGRGTGPNPRRSQPGRRTPGDSLQYTLGQTSGSLIALARPRDADLPRLSKRVASANHWDRPPVDAALPPFRHVVYVIRENRTFDQIFGDLSPKGADADSSLVYFGRAVTPNAHALAERFGIFDRFLVNAEVSADGHNWSTAAYVSDYAEKTVPSMYSGRRHPYDFEGENRDSIPADDVNEPSRGYLWDAAGRAGVSLRNYGEFTRKTADGRWIGTKPWLAAHTDSLFPGWDLGTPDTRRAERWISELHRQEAGDSMPALTILRLPNDHTAGAKAGSPTPRAFVADNDLALGRVIEALSHSRLWTSTVVIVLEDDAQDGPDHVDSHRSPLLVISAYNRPGVVHRFANTTDVIATIDRVLKLSPLSRFDRYGRSLSGLFAATPDRTAYTALIPQVPMNEVNQPETPPALLSSRLDLSREDRADEELFNRILWRMVKGPSRPYPARVVDPRVLLGLR</sequence>
<dbReference type="NCBIfam" id="TIGR02276">
    <property type="entry name" value="beta_rpt_yvtn"/>
    <property type="match status" value="1"/>
</dbReference>
<dbReference type="Pfam" id="PF08450">
    <property type="entry name" value="SGL"/>
    <property type="match status" value="1"/>
</dbReference>
<dbReference type="AlphaFoldDB" id="A0A538UAT3"/>
<feature type="region of interest" description="Disordered" evidence="2">
    <location>
        <begin position="270"/>
        <end position="289"/>
    </location>
</feature>
<dbReference type="InterPro" id="IPR013658">
    <property type="entry name" value="SGL"/>
</dbReference>
<dbReference type="SUPFAM" id="SSF51004">
    <property type="entry name" value="C-terminal (heme d1) domain of cytochrome cd1-nitrite reductase"/>
    <property type="match status" value="1"/>
</dbReference>
<dbReference type="Gene3D" id="2.130.10.10">
    <property type="entry name" value="YVTN repeat-like/Quinoprotein amine dehydrogenase"/>
    <property type="match status" value="2"/>
</dbReference>
<feature type="domain" description="SMP-30/Gluconolactonase/LRE-like region" evidence="3">
    <location>
        <begin position="149"/>
        <end position="252"/>
    </location>
</feature>
<dbReference type="InterPro" id="IPR007312">
    <property type="entry name" value="Phosphoesterase"/>
</dbReference>
<dbReference type="InterPro" id="IPR011964">
    <property type="entry name" value="YVTN_b-propeller_repeat"/>
</dbReference>
<dbReference type="InterPro" id="IPR015943">
    <property type="entry name" value="WD40/YVTN_repeat-like_dom_sf"/>
</dbReference>
<dbReference type="Pfam" id="PF04185">
    <property type="entry name" value="Phosphoesterase"/>
    <property type="match status" value="1"/>
</dbReference>